<evidence type="ECO:0000313" key="4">
    <source>
        <dbReference type="Proteomes" id="UP000192907"/>
    </source>
</evidence>
<dbReference type="PANTHER" id="PTHR30627">
    <property type="entry name" value="PEPTIDOGLYCAN D,D-TRANSPEPTIDASE"/>
    <property type="match status" value="1"/>
</dbReference>
<gene>
    <name evidence="3" type="ORF">SAMN06296036_1484</name>
</gene>
<dbReference type="GO" id="GO:0005886">
    <property type="term" value="C:plasma membrane"/>
    <property type="evidence" value="ECO:0007669"/>
    <property type="project" value="TreeGrafter"/>
</dbReference>
<feature type="domain" description="Penicillin-binding protein transpeptidase" evidence="2">
    <location>
        <begin position="81"/>
        <end position="374"/>
    </location>
</feature>
<dbReference type="Gene3D" id="3.40.710.10">
    <property type="entry name" value="DD-peptidase/beta-lactamase superfamily"/>
    <property type="match status" value="1"/>
</dbReference>
<dbReference type="STRING" id="1513793.SAMN06296036_1484"/>
<dbReference type="RefSeq" id="WP_132326358.1">
    <property type="nucleotide sequence ID" value="NZ_FWZT01000048.1"/>
</dbReference>
<accession>A0A1Y6CX69</accession>
<dbReference type="InterPro" id="IPR050515">
    <property type="entry name" value="Beta-lactam/transpept"/>
</dbReference>
<dbReference type="PANTHER" id="PTHR30627:SF2">
    <property type="entry name" value="PEPTIDOGLYCAN D,D-TRANSPEPTIDASE MRDA"/>
    <property type="match status" value="1"/>
</dbReference>
<dbReference type="Pfam" id="PF00905">
    <property type="entry name" value="Transpeptidase"/>
    <property type="match status" value="1"/>
</dbReference>
<dbReference type="InterPro" id="IPR012338">
    <property type="entry name" value="Beta-lactam/transpept-like"/>
</dbReference>
<dbReference type="SUPFAM" id="SSF56601">
    <property type="entry name" value="beta-lactamase/transpeptidase-like"/>
    <property type="match status" value="1"/>
</dbReference>
<name>A0A1Y6CX69_9BACT</name>
<evidence type="ECO:0000256" key="1">
    <source>
        <dbReference type="SAM" id="SignalP"/>
    </source>
</evidence>
<dbReference type="GO" id="GO:0008658">
    <property type="term" value="F:penicillin binding"/>
    <property type="evidence" value="ECO:0007669"/>
    <property type="project" value="InterPro"/>
</dbReference>
<dbReference type="GO" id="GO:0071972">
    <property type="term" value="F:peptidoglycan L,D-transpeptidase activity"/>
    <property type="evidence" value="ECO:0007669"/>
    <property type="project" value="TreeGrafter"/>
</dbReference>
<proteinExistence type="predicted"/>
<keyword evidence="1" id="KW-0732">Signal</keyword>
<keyword evidence="4" id="KW-1185">Reference proteome</keyword>
<dbReference type="OrthoDB" id="5288345at2"/>
<evidence type="ECO:0000313" key="3">
    <source>
        <dbReference type="EMBL" id="SMF83604.1"/>
    </source>
</evidence>
<evidence type="ECO:0000259" key="2">
    <source>
        <dbReference type="Pfam" id="PF00905"/>
    </source>
</evidence>
<reference evidence="4" key="1">
    <citation type="submission" date="2017-04" db="EMBL/GenBank/DDBJ databases">
        <authorList>
            <person name="Varghese N."/>
            <person name="Submissions S."/>
        </authorList>
    </citation>
    <scope>NUCLEOTIDE SEQUENCE [LARGE SCALE GENOMIC DNA]</scope>
    <source>
        <strain evidence="4">RKEM611</strain>
    </source>
</reference>
<feature type="signal peptide" evidence="1">
    <location>
        <begin position="1"/>
        <end position="30"/>
    </location>
</feature>
<dbReference type="AlphaFoldDB" id="A0A1Y6CX69"/>
<dbReference type="Proteomes" id="UP000192907">
    <property type="component" value="Unassembled WGS sequence"/>
</dbReference>
<feature type="chain" id="PRO_5011008046" evidence="1">
    <location>
        <begin position="31"/>
        <end position="398"/>
    </location>
</feature>
<sequence length="398" mass="42962">MKHILRLTSVSSIILLASLTCFSHGNRAWANATLPKIPQVLPEWEDIATPSLHSMPVNIVPRIQNRLKHFLKARDNPVAGLILADVRTGKVLAMVQGAQPKAWGAQTNTNLHTGFPAASLFKTIVAASTLESTNIDSLQGSTLDGGCATVSPRGYWLRNNVRGRKFKINLRRAYGSSCNGFFARLAVNEIGLGPILNMAKRFGWDGKPVTTDFSLRPSPIRTPNPATSSAHRVGSFAAGFGNVGISVAHATWQMLAIANLGVSKPLRLFSASGKEQALASERVLSEEASRELLAIMDATVLGGTATSVFRKGRYRRLRQDIGGKTGTLTGAHPKGVTTWFAGAYPIENPEVVVASVVVLEDLWHIKASNLAAEAILAHYDYRKSLKLSESNKKIPAKN</sequence>
<protein>
    <submittedName>
        <fullName evidence="3">Penicillin binding protein transpeptidase domain-containing protein</fullName>
    </submittedName>
</protein>
<dbReference type="EMBL" id="FWZT01000048">
    <property type="protein sequence ID" value="SMF83604.1"/>
    <property type="molecule type" value="Genomic_DNA"/>
</dbReference>
<dbReference type="InterPro" id="IPR001460">
    <property type="entry name" value="PCN-bd_Tpept"/>
</dbReference>
<organism evidence="3 4">
    <name type="scientific">Pseudobacteriovorax antillogorgiicola</name>
    <dbReference type="NCBI Taxonomy" id="1513793"/>
    <lineage>
        <taxon>Bacteria</taxon>
        <taxon>Pseudomonadati</taxon>
        <taxon>Bdellovibrionota</taxon>
        <taxon>Oligoflexia</taxon>
        <taxon>Oligoflexales</taxon>
        <taxon>Pseudobacteriovoracaceae</taxon>
        <taxon>Pseudobacteriovorax</taxon>
    </lineage>
</organism>
<dbReference type="GO" id="GO:0071555">
    <property type="term" value="P:cell wall organization"/>
    <property type="evidence" value="ECO:0007669"/>
    <property type="project" value="TreeGrafter"/>
</dbReference>